<dbReference type="Proteomes" id="UP000001055">
    <property type="component" value="Unassembled WGS sequence"/>
</dbReference>
<dbReference type="EMBL" id="CH445341">
    <property type="protein sequence ID" value="EAT82212.1"/>
    <property type="molecule type" value="Genomic_DNA"/>
</dbReference>
<gene>
    <name evidence="1" type="ORF">SNOG_10818</name>
</gene>
<dbReference type="KEGG" id="pno:SNOG_10818"/>
<dbReference type="AlphaFoldDB" id="Q0UBP6"/>
<dbReference type="RefSeq" id="XP_001801077.1">
    <property type="nucleotide sequence ID" value="XM_001801025.1"/>
</dbReference>
<dbReference type="VEuPathDB" id="FungiDB:JI435_108190"/>
<organism evidence="1 2">
    <name type="scientific">Phaeosphaeria nodorum (strain SN15 / ATCC MYA-4574 / FGSC 10173)</name>
    <name type="common">Glume blotch fungus</name>
    <name type="synonym">Parastagonospora nodorum</name>
    <dbReference type="NCBI Taxonomy" id="321614"/>
    <lineage>
        <taxon>Eukaryota</taxon>
        <taxon>Fungi</taxon>
        <taxon>Dikarya</taxon>
        <taxon>Ascomycota</taxon>
        <taxon>Pezizomycotina</taxon>
        <taxon>Dothideomycetes</taxon>
        <taxon>Pleosporomycetidae</taxon>
        <taxon>Pleosporales</taxon>
        <taxon>Pleosporineae</taxon>
        <taxon>Phaeosphaeriaceae</taxon>
        <taxon>Parastagonospora</taxon>
    </lineage>
</organism>
<name>Q0UBP6_PHANO</name>
<evidence type="ECO:0000313" key="2">
    <source>
        <dbReference type="Proteomes" id="UP000001055"/>
    </source>
</evidence>
<evidence type="ECO:0000313" key="1">
    <source>
        <dbReference type="EMBL" id="EAT82212.1"/>
    </source>
</evidence>
<proteinExistence type="predicted"/>
<protein>
    <submittedName>
        <fullName evidence="1">Uncharacterized protein</fullName>
    </submittedName>
</protein>
<dbReference type="HOGENOM" id="CLU_2278458_0_0_1"/>
<dbReference type="InParanoid" id="Q0UBP6"/>
<sequence>MYLPTFLVSSLAVKNTADRLELTGRPMIFSDLRHKVADLRHVWGQVPLQPAPRRLHPPIAFASEEQEGSIDPHDVARRTHLQGKLQQQRSALYHSSHFIHYF</sequence>
<dbReference type="GeneID" id="5977984"/>
<accession>Q0UBP6</accession>
<reference evidence="2" key="1">
    <citation type="journal article" date="2007" name="Plant Cell">
        <title>Dothideomycete-plant interactions illuminated by genome sequencing and EST analysis of the wheat pathogen Stagonospora nodorum.</title>
        <authorList>
            <person name="Hane J.K."/>
            <person name="Lowe R.G."/>
            <person name="Solomon P.S."/>
            <person name="Tan K.C."/>
            <person name="Schoch C.L."/>
            <person name="Spatafora J.W."/>
            <person name="Crous P.W."/>
            <person name="Kodira C."/>
            <person name="Birren B.W."/>
            <person name="Galagan J.E."/>
            <person name="Torriani S.F."/>
            <person name="McDonald B.A."/>
            <person name="Oliver R.P."/>
        </authorList>
    </citation>
    <scope>NUCLEOTIDE SEQUENCE [LARGE SCALE GENOMIC DNA]</scope>
    <source>
        <strain evidence="2">SN15 / ATCC MYA-4574 / FGSC 10173</strain>
    </source>
</reference>